<keyword evidence="2" id="KW-1003">Cell membrane</keyword>
<evidence type="ECO:0000256" key="2">
    <source>
        <dbReference type="ARBA" id="ARBA00022475"/>
    </source>
</evidence>
<dbReference type="Pfam" id="PF03626">
    <property type="entry name" value="COX4_pro"/>
    <property type="match status" value="1"/>
</dbReference>
<organism evidence="7 8">
    <name type="scientific">Mycobacterium pinniadriaticum</name>
    <dbReference type="NCBI Taxonomy" id="2994102"/>
    <lineage>
        <taxon>Bacteria</taxon>
        <taxon>Bacillati</taxon>
        <taxon>Actinomycetota</taxon>
        <taxon>Actinomycetes</taxon>
        <taxon>Mycobacteriales</taxon>
        <taxon>Mycobacteriaceae</taxon>
        <taxon>Mycobacterium</taxon>
    </lineage>
</organism>
<evidence type="ECO:0000256" key="6">
    <source>
        <dbReference type="SAM" id="Phobius"/>
    </source>
</evidence>
<evidence type="ECO:0000256" key="3">
    <source>
        <dbReference type="ARBA" id="ARBA00022692"/>
    </source>
</evidence>
<dbReference type="EMBL" id="JAPJDO010000045">
    <property type="protein sequence ID" value="MCX2940707.1"/>
    <property type="molecule type" value="Genomic_DNA"/>
</dbReference>
<dbReference type="InterPro" id="IPR005171">
    <property type="entry name" value="Cyt_c_oxidase_su4_prok"/>
</dbReference>
<accession>A0ABT3SMY8</accession>
<feature type="transmembrane region" description="Helical" evidence="6">
    <location>
        <begin position="68"/>
        <end position="90"/>
    </location>
</feature>
<sequence>MTAAARFVRGRSEVVWAILIGATVVSLLLGEHSYSSSSLAGSAILVIAFVKVYLVGANFMELKEAPTALRAVFSAYCILACAALVGIFTVM</sequence>
<comment type="caution">
    <text evidence="7">The sequence shown here is derived from an EMBL/GenBank/DDBJ whole genome shotgun (WGS) entry which is preliminary data.</text>
</comment>
<keyword evidence="8" id="KW-1185">Reference proteome</keyword>
<comment type="subcellular location">
    <subcellularLocation>
        <location evidence="1">Cell membrane</location>
        <topology evidence="1">Multi-pass membrane protein</topology>
    </subcellularLocation>
</comment>
<dbReference type="Proteomes" id="UP001300745">
    <property type="component" value="Unassembled WGS sequence"/>
</dbReference>
<feature type="transmembrane region" description="Helical" evidence="6">
    <location>
        <begin position="12"/>
        <end position="30"/>
    </location>
</feature>
<evidence type="ECO:0000313" key="7">
    <source>
        <dbReference type="EMBL" id="MCX2940707.1"/>
    </source>
</evidence>
<keyword evidence="4 6" id="KW-1133">Transmembrane helix</keyword>
<evidence type="ECO:0000313" key="8">
    <source>
        <dbReference type="Proteomes" id="UP001300745"/>
    </source>
</evidence>
<name>A0ABT3SMY8_9MYCO</name>
<protein>
    <submittedName>
        <fullName evidence="7">Cytochrome C oxidase subunit IV family protein</fullName>
    </submittedName>
</protein>
<feature type="transmembrane region" description="Helical" evidence="6">
    <location>
        <begin position="36"/>
        <end position="56"/>
    </location>
</feature>
<keyword evidence="5 6" id="KW-0472">Membrane</keyword>
<dbReference type="RefSeq" id="WP_266000537.1">
    <property type="nucleotide sequence ID" value="NZ_JAPJDN010000045.1"/>
</dbReference>
<evidence type="ECO:0000256" key="5">
    <source>
        <dbReference type="ARBA" id="ARBA00023136"/>
    </source>
</evidence>
<reference evidence="7 8" key="1">
    <citation type="submission" date="2022-11" db="EMBL/GenBank/DDBJ databases">
        <title>Mycobacterium sp. nov.</title>
        <authorList>
            <person name="Papic B."/>
            <person name="Spicic S."/>
            <person name="Duvnjak S."/>
        </authorList>
    </citation>
    <scope>NUCLEOTIDE SEQUENCE [LARGE SCALE GENOMIC DNA]</scope>
    <source>
        <strain evidence="7 8">CVI_P4</strain>
    </source>
</reference>
<evidence type="ECO:0000256" key="4">
    <source>
        <dbReference type="ARBA" id="ARBA00022989"/>
    </source>
</evidence>
<gene>
    <name evidence="7" type="ORF">ORI27_28860</name>
</gene>
<evidence type="ECO:0000256" key="1">
    <source>
        <dbReference type="ARBA" id="ARBA00004651"/>
    </source>
</evidence>
<keyword evidence="3 6" id="KW-0812">Transmembrane</keyword>
<proteinExistence type="predicted"/>